<dbReference type="PANTHER" id="PTHR22930:SF282">
    <property type="entry name" value="NUCLEASE HARBI1-RELATED"/>
    <property type="match status" value="1"/>
</dbReference>
<protein>
    <recommendedName>
        <fullName evidence="3">Nuclease HARBI1</fullName>
    </recommendedName>
</protein>
<dbReference type="Proteomes" id="UP001066276">
    <property type="component" value="Chromosome 7"/>
</dbReference>
<accession>A0AAV7P9C6</accession>
<comment type="caution">
    <text evidence="1">The sequence shown here is derived from an EMBL/GenBank/DDBJ whole genome shotgun (WGS) entry which is preliminary data.</text>
</comment>
<gene>
    <name evidence="1" type="ORF">NDU88_001923</name>
</gene>
<dbReference type="AlphaFoldDB" id="A0AAV7P9C6"/>
<organism evidence="1 2">
    <name type="scientific">Pleurodeles waltl</name>
    <name type="common">Iberian ribbed newt</name>
    <dbReference type="NCBI Taxonomy" id="8319"/>
    <lineage>
        <taxon>Eukaryota</taxon>
        <taxon>Metazoa</taxon>
        <taxon>Chordata</taxon>
        <taxon>Craniata</taxon>
        <taxon>Vertebrata</taxon>
        <taxon>Euteleostomi</taxon>
        <taxon>Amphibia</taxon>
        <taxon>Batrachia</taxon>
        <taxon>Caudata</taxon>
        <taxon>Salamandroidea</taxon>
        <taxon>Salamandridae</taxon>
        <taxon>Pleurodelinae</taxon>
        <taxon>Pleurodeles</taxon>
    </lineage>
</organism>
<dbReference type="InterPro" id="IPR045249">
    <property type="entry name" value="HARBI1-like"/>
</dbReference>
<keyword evidence="2" id="KW-1185">Reference proteome</keyword>
<name>A0AAV7P9C6_PLEWA</name>
<sequence>MNRQSATFSGAVPTTSKALWKQCSDVKGLPIGDTGKIHAAIEPELQVFRMIFYVLLHHEHQRRRRRRRFLPLRMNRRWRHTPVYRPLVDLASLEDRHIILTYRLDTATITKLCAQLEPDLISAIRQPTGIPPLVQVLSVLHILATGYFQVTVGLAAGMSQPMFSIVLTRVLSALIKHMCSYIAFPQVDDWATVKAEFYAVGHIPNIIGAIDSTHIAFDPPCQNEQMFRNRKSFHSMNVQMVCLADQHISHINA</sequence>
<dbReference type="PANTHER" id="PTHR22930">
    <property type="match status" value="1"/>
</dbReference>
<dbReference type="EMBL" id="JANPWB010000011">
    <property type="protein sequence ID" value="KAJ1123454.1"/>
    <property type="molecule type" value="Genomic_DNA"/>
</dbReference>
<reference evidence="1" key="1">
    <citation type="journal article" date="2022" name="bioRxiv">
        <title>Sequencing and chromosome-scale assembly of the giantPleurodeles waltlgenome.</title>
        <authorList>
            <person name="Brown T."/>
            <person name="Elewa A."/>
            <person name="Iarovenko S."/>
            <person name="Subramanian E."/>
            <person name="Araus A.J."/>
            <person name="Petzold A."/>
            <person name="Susuki M."/>
            <person name="Suzuki K.-i.T."/>
            <person name="Hayashi T."/>
            <person name="Toyoda A."/>
            <person name="Oliveira C."/>
            <person name="Osipova E."/>
            <person name="Leigh N.D."/>
            <person name="Simon A."/>
            <person name="Yun M.H."/>
        </authorList>
    </citation>
    <scope>NUCLEOTIDE SEQUENCE</scope>
    <source>
        <strain evidence="1">20211129_DDA</strain>
        <tissue evidence="1">Liver</tissue>
    </source>
</reference>
<evidence type="ECO:0008006" key="3">
    <source>
        <dbReference type="Google" id="ProtNLM"/>
    </source>
</evidence>
<proteinExistence type="predicted"/>
<evidence type="ECO:0000313" key="2">
    <source>
        <dbReference type="Proteomes" id="UP001066276"/>
    </source>
</evidence>
<evidence type="ECO:0000313" key="1">
    <source>
        <dbReference type="EMBL" id="KAJ1123454.1"/>
    </source>
</evidence>